<protein>
    <submittedName>
        <fullName evidence="9">Transmembrane protein 163</fullName>
    </submittedName>
</protein>
<organism evidence="7">
    <name type="scientific">Cladocopium goreaui</name>
    <dbReference type="NCBI Taxonomy" id="2562237"/>
    <lineage>
        <taxon>Eukaryota</taxon>
        <taxon>Sar</taxon>
        <taxon>Alveolata</taxon>
        <taxon>Dinophyceae</taxon>
        <taxon>Suessiales</taxon>
        <taxon>Symbiodiniaceae</taxon>
        <taxon>Cladocopium</taxon>
    </lineage>
</organism>
<comment type="caution">
    <text evidence="7">The sequence shown here is derived from an EMBL/GenBank/DDBJ whole genome shotgun (WGS) entry which is preliminary data.</text>
</comment>
<dbReference type="EMBL" id="CAMXCT010002702">
    <property type="protein sequence ID" value="CAI3999950.1"/>
    <property type="molecule type" value="Genomic_DNA"/>
</dbReference>
<dbReference type="EMBL" id="CAMXCT020002702">
    <property type="protein sequence ID" value="CAL1153325.1"/>
    <property type="molecule type" value="Genomic_DNA"/>
</dbReference>
<sequence>MHVCRFAAASQGNIVVECRKRDGETHAISQLIIVAMSLGLLCFFTADAMKESWSTVQVCRGKKDAEDEDDVNGWITLGFALGGVGFDLMCLLEFYKSNKKTGSGKSVNMFSAFLHVSADFLRSSTTLVMSLMILLCKVDSSTCIDAYSSVFIGVTIFAGAFVGFFKWIKLLITFVCKERPEK</sequence>
<reference evidence="8" key="2">
    <citation type="submission" date="2024-04" db="EMBL/GenBank/DDBJ databases">
        <authorList>
            <person name="Chen Y."/>
            <person name="Shah S."/>
            <person name="Dougan E. K."/>
            <person name="Thang M."/>
            <person name="Chan C."/>
        </authorList>
    </citation>
    <scope>NUCLEOTIDE SEQUENCE [LARGE SCALE GENOMIC DNA]</scope>
</reference>
<evidence type="ECO:0000256" key="3">
    <source>
        <dbReference type="ARBA" id="ARBA00022989"/>
    </source>
</evidence>
<dbReference type="OrthoDB" id="410281at2759"/>
<dbReference type="SUPFAM" id="SSF161111">
    <property type="entry name" value="Cation efflux protein transmembrane domain-like"/>
    <property type="match status" value="1"/>
</dbReference>
<dbReference type="GO" id="GO:0016020">
    <property type="term" value="C:membrane"/>
    <property type="evidence" value="ECO:0007669"/>
    <property type="project" value="UniProtKB-SubCell"/>
</dbReference>
<evidence type="ECO:0000256" key="1">
    <source>
        <dbReference type="ARBA" id="ARBA00004141"/>
    </source>
</evidence>
<keyword evidence="3 5" id="KW-1133">Transmembrane helix</keyword>
<dbReference type="GO" id="GO:0008324">
    <property type="term" value="F:monoatomic cation transmembrane transporter activity"/>
    <property type="evidence" value="ECO:0007669"/>
    <property type="project" value="InterPro"/>
</dbReference>
<dbReference type="EMBL" id="CAMXCT030002702">
    <property type="protein sequence ID" value="CAL4787262.1"/>
    <property type="molecule type" value="Genomic_DNA"/>
</dbReference>
<evidence type="ECO:0000313" key="7">
    <source>
        <dbReference type="EMBL" id="CAI3999950.1"/>
    </source>
</evidence>
<feature type="domain" description="Cation efflux protein transmembrane" evidence="6">
    <location>
        <begin position="29"/>
        <end position="162"/>
    </location>
</feature>
<dbReference type="InterPro" id="IPR027469">
    <property type="entry name" value="Cation_efflux_TMD_sf"/>
</dbReference>
<feature type="transmembrane region" description="Helical" evidence="5">
    <location>
        <begin position="27"/>
        <end position="46"/>
    </location>
</feature>
<dbReference type="InterPro" id="IPR058533">
    <property type="entry name" value="Cation_efflux_TM"/>
</dbReference>
<reference evidence="7" key="1">
    <citation type="submission" date="2022-10" db="EMBL/GenBank/DDBJ databases">
        <authorList>
            <person name="Chen Y."/>
            <person name="Dougan E. K."/>
            <person name="Chan C."/>
            <person name="Rhodes N."/>
            <person name="Thang M."/>
        </authorList>
    </citation>
    <scope>NUCLEOTIDE SEQUENCE</scope>
</reference>
<feature type="transmembrane region" description="Helical" evidence="5">
    <location>
        <begin position="146"/>
        <end position="168"/>
    </location>
</feature>
<evidence type="ECO:0000313" key="8">
    <source>
        <dbReference type="EMBL" id="CAL1153325.1"/>
    </source>
</evidence>
<evidence type="ECO:0000313" key="10">
    <source>
        <dbReference type="Proteomes" id="UP001152797"/>
    </source>
</evidence>
<evidence type="ECO:0000256" key="5">
    <source>
        <dbReference type="SAM" id="Phobius"/>
    </source>
</evidence>
<evidence type="ECO:0000313" key="9">
    <source>
        <dbReference type="EMBL" id="CAL4787262.1"/>
    </source>
</evidence>
<feature type="transmembrane region" description="Helical" evidence="5">
    <location>
        <begin position="107"/>
        <end position="134"/>
    </location>
</feature>
<dbReference type="Proteomes" id="UP001152797">
    <property type="component" value="Unassembled WGS sequence"/>
</dbReference>
<keyword evidence="10" id="KW-1185">Reference proteome</keyword>
<gene>
    <name evidence="7" type="ORF">C1SCF055_LOCUS26107</name>
</gene>
<keyword evidence="4 5" id="KW-0472">Membrane</keyword>
<evidence type="ECO:0000256" key="2">
    <source>
        <dbReference type="ARBA" id="ARBA00022692"/>
    </source>
</evidence>
<comment type="subcellular location">
    <subcellularLocation>
        <location evidence="1">Membrane</location>
        <topology evidence="1">Multi-pass membrane protein</topology>
    </subcellularLocation>
</comment>
<keyword evidence="2 5" id="KW-0812">Transmembrane</keyword>
<evidence type="ECO:0000259" key="6">
    <source>
        <dbReference type="Pfam" id="PF01545"/>
    </source>
</evidence>
<dbReference type="AlphaFoldDB" id="A0A9P1G6W4"/>
<proteinExistence type="predicted"/>
<feature type="transmembrane region" description="Helical" evidence="5">
    <location>
        <begin position="74"/>
        <end position="95"/>
    </location>
</feature>
<dbReference type="Gene3D" id="1.20.1510.10">
    <property type="entry name" value="Cation efflux protein transmembrane domain"/>
    <property type="match status" value="1"/>
</dbReference>
<accession>A0A9P1G6W4</accession>
<dbReference type="Pfam" id="PF01545">
    <property type="entry name" value="Cation_efflux"/>
    <property type="match status" value="1"/>
</dbReference>
<name>A0A9P1G6W4_9DINO</name>
<evidence type="ECO:0000256" key="4">
    <source>
        <dbReference type="ARBA" id="ARBA00023136"/>
    </source>
</evidence>